<evidence type="ECO:0000313" key="1">
    <source>
        <dbReference type="EMBL" id="CAB5354390.1"/>
    </source>
</evidence>
<protein>
    <submittedName>
        <fullName evidence="1">Uncharacterized protein</fullName>
    </submittedName>
</protein>
<evidence type="ECO:0000313" key="2">
    <source>
        <dbReference type="Proteomes" id="UP000684084"/>
    </source>
</evidence>
<comment type="caution">
    <text evidence="1">The sequence shown here is derived from an EMBL/GenBank/DDBJ whole genome shotgun (WGS) entry which is preliminary data.</text>
</comment>
<dbReference type="EMBL" id="CAGKOT010000009">
    <property type="protein sequence ID" value="CAB5354390.1"/>
    <property type="molecule type" value="Genomic_DNA"/>
</dbReference>
<reference evidence="1" key="1">
    <citation type="submission" date="2020-05" db="EMBL/GenBank/DDBJ databases">
        <authorList>
            <person name="Rincon C."/>
            <person name="Sanders R I."/>
            <person name="Robbins C."/>
            <person name="Chaturvedi A."/>
        </authorList>
    </citation>
    <scope>NUCLEOTIDE SEQUENCE</scope>
    <source>
        <strain evidence="1">CHB12</strain>
    </source>
</reference>
<dbReference type="Proteomes" id="UP000684084">
    <property type="component" value="Unassembled WGS sequence"/>
</dbReference>
<gene>
    <name evidence="1" type="ORF">CHRIB12_LOCUS5866</name>
</gene>
<dbReference type="OrthoDB" id="2384517at2759"/>
<name>A0A915YYB6_9GLOM</name>
<sequence>MQSFLKAPNFSKTFFYKQPQNKYQEFCNAYAYYKQATLCDPKLNREKLSQECASEWKDVKKHDNVFIESKICEYYKTIPTTVRSHQQILMSRNATPSSHHTPTPSTSKQYKEYIDITSLPKNAKSQYDAAVKINSAMKKYLSVNK</sequence>
<accession>A0A915YYB6</accession>
<proteinExistence type="predicted"/>
<dbReference type="AlphaFoldDB" id="A0A915YYB6"/>
<organism evidence="1 2">
    <name type="scientific">Rhizophagus irregularis</name>
    <dbReference type="NCBI Taxonomy" id="588596"/>
    <lineage>
        <taxon>Eukaryota</taxon>
        <taxon>Fungi</taxon>
        <taxon>Fungi incertae sedis</taxon>
        <taxon>Mucoromycota</taxon>
        <taxon>Glomeromycotina</taxon>
        <taxon>Glomeromycetes</taxon>
        <taxon>Glomerales</taxon>
        <taxon>Glomeraceae</taxon>
        <taxon>Rhizophagus</taxon>
    </lineage>
</organism>